<proteinExistence type="predicted"/>
<dbReference type="EMBL" id="JBBPBM010000023">
    <property type="protein sequence ID" value="KAK8546349.1"/>
    <property type="molecule type" value="Genomic_DNA"/>
</dbReference>
<protein>
    <submittedName>
        <fullName evidence="1">Uncharacterized protein</fullName>
    </submittedName>
</protein>
<keyword evidence="2" id="KW-1185">Reference proteome</keyword>
<organism evidence="1 2">
    <name type="scientific">Hibiscus sabdariffa</name>
    <name type="common">roselle</name>
    <dbReference type="NCBI Taxonomy" id="183260"/>
    <lineage>
        <taxon>Eukaryota</taxon>
        <taxon>Viridiplantae</taxon>
        <taxon>Streptophyta</taxon>
        <taxon>Embryophyta</taxon>
        <taxon>Tracheophyta</taxon>
        <taxon>Spermatophyta</taxon>
        <taxon>Magnoliopsida</taxon>
        <taxon>eudicotyledons</taxon>
        <taxon>Gunneridae</taxon>
        <taxon>Pentapetalae</taxon>
        <taxon>rosids</taxon>
        <taxon>malvids</taxon>
        <taxon>Malvales</taxon>
        <taxon>Malvaceae</taxon>
        <taxon>Malvoideae</taxon>
        <taxon>Hibiscus</taxon>
    </lineage>
</organism>
<evidence type="ECO:0000313" key="1">
    <source>
        <dbReference type="EMBL" id="KAK8546349.1"/>
    </source>
</evidence>
<reference evidence="1 2" key="1">
    <citation type="journal article" date="2024" name="G3 (Bethesda)">
        <title>Genome assembly of Hibiscus sabdariffa L. provides insights into metabolisms of medicinal natural products.</title>
        <authorList>
            <person name="Kim T."/>
        </authorList>
    </citation>
    <scope>NUCLEOTIDE SEQUENCE [LARGE SCALE GENOMIC DNA]</scope>
    <source>
        <strain evidence="1">TK-2024</strain>
        <tissue evidence="1">Old leaves</tissue>
    </source>
</reference>
<accession>A0ABR2DU90</accession>
<name>A0ABR2DU90_9ROSI</name>
<dbReference type="Proteomes" id="UP001472677">
    <property type="component" value="Unassembled WGS sequence"/>
</dbReference>
<evidence type="ECO:0000313" key="2">
    <source>
        <dbReference type="Proteomes" id="UP001472677"/>
    </source>
</evidence>
<comment type="caution">
    <text evidence="1">The sequence shown here is derived from an EMBL/GenBank/DDBJ whole genome shotgun (WGS) entry which is preliminary data.</text>
</comment>
<sequence>MKRVHLRSNNGGEAGPHADKPVLCLLVSREKNTASFPKCKIQPPVKFQNQTTAVDLDLGRPVVDLERFNLGRPVVDLERGGADGGGGLVPSLAVGFG</sequence>
<gene>
    <name evidence="1" type="ORF">V6N12_027136</name>
</gene>